<gene>
    <name evidence="2" type="ORF">DM02DRAFT_557329</name>
</gene>
<proteinExistence type="predicted"/>
<dbReference type="InterPro" id="IPR039470">
    <property type="entry name" value="Nuc_deoxyri_tr2"/>
</dbReference>
<feature type="region of interest" description="Disordered" evidence="1">
    <location>
        <begin position="1"/>
        <end position="21"/>
    </location>
</feature>
<evidence type="ECO:0000313" key="3">
    <source>
        <dbReference type="Proteomes" id="UP000244855"/>
    </source>
</evidence>
<keyword evidence="3" id="KW-1185">Reference proteome</keyword>
<dbReference type="AlphaFoldDB" id="A0A2V1DZR7"/>
<sequence>MFSTNLHHALQNSTPSLSRSSTIDSVSSAVERVQQLCSHLSRTNTLSSIVAQEPTDTRAQPSNSNDSSTTMEQSKTNTSPASNACKFCKRPSSCPDCHKQLDPPAKKTPNGDVVDIDGDIEDIYNQLGPAPSNLPPQHRDFRHELPPTPLGPFKFSVFLAGSIEMGKAVQWQPRMAQLLQHLPISVFNPRRGQWNHKITPEARDADFRAQVEWELNALHEASVICFFFDHATMSPVTMCELGLWAHSGKVVVCCDKRFWKGGNVHIVCERYGIPCVQDFSELQPMILAMLRRKGMMLDKKGDLTEDVKNADPTKLPDEKILVQAGLKEPRTV</sequence>
<organism evidence="2 3">
    <name type="scientific">Periconia macrospinosa</name>
    <dbReference type="NCBI Taxonomy" id="97972"/>
    <lineage>
        <taxon>Eukaryota</taxon>
        <taxon>Fungi</taxon>
        <taxon>Dikarya</taxon>
        <taxon>Ascomycota</taxon>
        <taxon>Pezizomycotina</taxon>
        <taxon>Dothideomycetes</taxon>
        <taxon>Pleosporomycetidae</taxon>
        <taxon>Pleosporales</taxon>
        <taxon>Massarineae</taxon>
        <taxon>Periconiaceae</taxon>
        <taxon>Periconia</taxon>
    </lineage>
</organism>
<dbReference type="EMBL" id="KZ805327">
    <property type="protein sequence ID" value="PVI03798.1"/>
    <property type="molecule type" value="Genomic_DNA"/>
</dbReference>
<accession>A0A2V1DZR7</accession>
<dbReference type="OrthoDB" id="2893324at2759"/>
<evidence type="ECO:0000313" key="2">
    <source>
        <dbReference type="EMBL" id="PVI03798.1"/>
    </source>
</evidence>
<name>A0A2V1DZR7_9PLEO</name>
<dbReference type="Pfam" id="PF15891">
    <property type="entry name" value="Nuc_deoxyri_tr2"/>
    <property type="match status" value="1"/>
</dbReference>
<feature type="region of interest" description="Disordered" evidence="1">
    <location>
        <begin position="47"/>
        <end position="82"/>
    </location>
</feature>
<dbReference type="Gene3D" id="3.40.50.450">
    <property type="match status" value="1"/>
</dbReference>
<dbReference type="SUPFAM" id="SSF52309">
    <property type="entry name" value="N-(deoxy)ribosyltransferase-like"/>
    <property type="match status" value="1"/>
</dbReference>
<dbReference type="Proteomes" id="UP000244855">
    <property type="component" value="Unassembled WGS sequence"/>
</dbReference>
<feature type="compositionally biased region" description="Polar residues" evidence="1">
    <location>
        <begin position="57"/>
        <end position="82"/>
    </location>
</feature>
<evidence type="ECO:0000256" key="1">
    <source>
        <dbReference type="SAM" id="MobiDB-lite"/>
    </source>
</evidence>
<reference evidence="2 3" key="1">
    <citation type="journal article" date="2018" name="Sci. Rep.">
        <title>Comparative genomics provides insights into the lifestyle and reveals functional heterogeneity of dark septate endophytic fungi.</title>
        <authorList>
            <person name="Knapp D.G."/>
            <person name="Nemeth J.B."/>
            <person name="Barry K."/>
            <person name="Hainaut M."/>
            <person name="Henrissat B."/>
            <person name="Johnson J."/>
            <person name="Kuo A."/>
            <person name="Lim J.H.P."/>
            <person name="Lipzen A."/>
            <person name="Nolan M."/>
            <person name="Ohm R.A."/>
            <person name="Tamas L."/>
            <person name="Grigoriev I.V."/>
            <person name="Spatafora J.W."/>
            <person name="Nagy L.G."/>
            <person name="Kovacs G.M."/>
        </authorList>
    </citation>
    <scope>NUCLEOTIDE SEQUENCE [LARGE SCALE GENOMIC DNA]</scope>
    <source>
        <strain evidence="2 3">DSE2036</strain>
    </source>
</reference>
<protein>
    <submittedName>
        <fullName evidence="2">Uncharacterized protein</fullName>
    </submittedName>
</protein>